<dbReference type="InterPro" id="IPR029058">
    <property type="entry name" value="AB_hydrolase_fold"/>
</dbReference>
<keyword evidence="4" id="KW-0378">Hydrolase</keyword>
<keyword evidence="2" id="KW-1133">Transmembrane helix</keyword>
<accession>A0ABY3VVS7</accession>
<evidence type="ECO:0000259" key="3">
    <source>
        <dbReference type="Pfam" id="PF00561"/>
    </source>
</evidence>
<dbReference type="Pfam" id="PF00561">
    <property type="entry name" value="Abhydrolase_1"/>
    <property type="match status" value="1"/>
</dbReference>
<feature type="domain" description="AB hydrolase-1" evidence="3">
    <location>
        <begin position="135"/>
        <end position="353"/>
    </location>
</feature>
<dbReference type="PANTHER" id="PTHR32268">
    <property type="entry name" value="HOMOSERINE O-ACETYLTRANSFERASE"/>
    <property type="match status" value="1"/>
</dbReference>
<dbReference type="InterPro" id="IPR000073">
    <property type="entry name" value="AB_hydrolase_1"/>
</dbReference>
<gene>
    <name evidence="4" type="ORF">MKK62_06920</name>
</gene>
<keyword evidence="1" id="KW-0808">Transferase</keyword>
<dbReference type="EMBL" id="CP092488">
    <property type="protein sequence ID" value="UMB72159.1"/>
    <property type="molecule type" value="Genomic_DNA"/>
</dbReference>
<sequence length="394" mass="43206">MDSGRPRCGLSWRKRPKSRLLHWLIVATVCLLIVGCANSTPVRHDGQTGLATPTPPGASRDIAARQADAVFNDYRFRNGEPLSQLRIHYSVLGQPHRNQQGVTDNAILLLHWTNASGQALLAPEFRDALFAPGAPFDATRFFVIIPDDVGHGQSSKPSDGLRAGFPHYGYADVVDLQHKLVTETLGISHLRAAVGLSMGCMNAWQWAETYTDTVDAVMPIACFPAPVSGRNLLWRRMAVNAIKSDPAWAAGNYQQPPPSAAFALQITRMMIDGVAHLQDEIPDPGKADAFLRATDQQAAHVDANDLLYSLESSSDFNAEPALGNITTKVFAVNFADDEFYRDSLAVLQHDLPKVKNARLEIRPVSEGSAGHFTMTHPRLWRDQAAAFMAWSTPH</sequence>
<dbReference type="SUPFAM" id="SSF53474">
    <property type="entry name" value="alpha/beta-Hydrolases"/>
    <property type="match status" value="1"/>
</dbReference>
<evidence type="ECO:0000256" key="1">
    <source>
        <dbReference type="ARBA" id="ARBA00022679"/>
    </source>
</evidence>
<reference evidence="4" key="1">
    <citation type="submission" date="2022-08" db="EMBL/GenBank/DDBJ databases">
        <title>Whole genome sequencing of non-tuberculosis mycobacteria type-strains.</title>
        <authorList>
            <person name="Igarashi Y."/>
            <person name="Osugi A."/>
            <person name="Mitarai S."/>
        </authorList>
    </citation>
    <scope>NUCLEOTIDE SEQUENCE</scope>
    <source>
        <strain evidence="4">DSM 45127</strain>
    </source>
</reference>
<dbReference type="GO" id="GO:0016787">
    <property type="term" value="F:hydrolase activity"/>
    <property type="evidence" value="ECO:0007669"/>
    <property type="project" value="UniProtKB-KW"/>
</dbReference>
<evidence type="ECO:0000256" key="2">
    <source>
        <dbReference type="SAM" id="Phobius"/>
    </source>
</evidence>
<dbReference type="Gene3D" id="3.40.50.1820">
    <property type="entry name" value="alpha/beta hydrolase"/>
    <property type="match status" value="1"/>
</dbReference>
<keyword evidence="2" id="KW-0812">Transmembrane</keyword>
<dbReference type="Proteomes" id="UP001055336">
    <property type="component" value="Chromosome"/>
</dbReference>
<name>A0ABY3VVS7_9MYCO</name>
<feature type="transmembrane region" description="Helical" evidence="2">
    <location>
        <begin position="20"/>
        <end position="40"/>
    </location>
</feature>
<keyword evidence="5" id="KW-1185">Reference proteome</keyword>
<keyword evidence="2" id="KW-0472">Membrane</keyword>
<evidence type="ECO:0000313" key="4">
    <source>
        <dbReference type="EMBL" id="UMB72159.1"/>
    </source>
</evidence>
<evidence type="ECO:0000313" key="5">
    <source>
        <dbReference type="Proteomes" id="UP001055336"/>
    </source>
</evidence>
<dbReference type="PANTHER" id="PTHR32268:SF11">
    <property type="entry name" value="HOMOSERINE O-ACETYLTRANSFERASE"/>
    <property type="match status" value="1"/>
</dbReference>
<dbReference type="NCBIfam" id="NF005071">
    <property type="entry name" value="PRK06489.1"/>
    <property type="match status" value="1"/>
</dbReference>
<protein>
    <submittedName>
        <fullName evidence="4">Alpha/beta fold hydrolase</fullName>
    </submittedName>
</protein>
<proteinExistence type="predicted"/>
<dbReference type="InterPro" id="IPR008220">
    <property type="entry name" value="HAT_MetX-like"/>
</dbReference>
<organism evidence="4 5">
    <name type="scientific">Mycobacterium paraterrae</name>
    <dbReference type="NCBI Taxonomy" id="577492"/>
    <lineage>
        <taxon>Bacteria</taxon>
        <taxon>Bacillati</taxon>
        <taxon>Actinomycetota</taxon>
        <taxon>Actinomycetes</taxon>
        <taxon>Mycobacteriales</taxon>
        <taxon>Mycobacteriaceae</taxon>
        <taxon>Mycobacterium</taxon>
    </lineage>
</organism>
<dbReference type="RefSeq" id="WP_240263881.1">
    <property type="nucleotide sequence ID" value="NZ_CP092488.2"/>
</dbReference>